<dbReference type="NCBIfam" id="NF009001">
    <property type="entry name" value="PRK12346.1"/>
    <property type="match status" value="1"/>
</dbReference>
<reference evidence="12 13" key="1">
    <citation type="submission" date="2021-03" db="EMBL/GenBank/DDBJ databases">
        <authorList>
            <person name="Peeters C."/>
        </authorList>
    </citation>
    <scope>NUCLEOTIDE SEQUENCE [LARGE SCALE GENOMIC DNA]</scope>
    <source>
        <strain evidence="12 13">LMG 26411</strain>
    </source>
</reference>
<comment type="pathway">
    <text evidence="2 10 11">Carbohydrate degradation; pentose phosphate pathway; D-glyceraldehyde 3-phosphate and beta-D-fructose 6-phosphate from D-ribose 5-phosphate and D-xylulose 5-phosphate (non-oxidative stage): step 2/3.</text>
</comment>
<dbReference type="InterPro" id="IPR001585">
    <property type="entry name" value="TAL/FSA"/>
</dbReference>
<dbReference type="HAMAP" id="MF_00492">
    <property type="entry name" value="Transaldolase_1"/>
    <property type="match status" value="1"/>
</dbReference>
<dbReference type="PROSITE" id="PS00958">
    <property type="entry name" value="TRANSALDOLASE_2"/>
    <property type="match status" value="1"/>
</dbReference>
<comment type="catalytic activity">
    <reaction evidence="9 10 11">
        <text>D-sedoheptulose 7-phosphate + D-glyceraldehyde 3-phosphate = D-erythrose 4-phosphate + beta-D-fructose 6-phosphate</text>
        <dbReference type="Rhea" id="RHEA:17053"/>
        <dbReference type="ChEBI" id="CHEBI:16897"/>
        <dbReference type="ChEBI" id="CHEBI:57483"/>
        <dbReference type="ChEBI" id="CHEBI:57634"/>
        <dbReference type="ChEBI" id="CHEBI:59776"/>
        <dbReference type="EC" id="2.2.1.2"/>
    </reaction>
</comment>
<dbReference type="EMBL" id="CAJPVI010000060">
    <property type="protein sequence ID" value="CAG2159468.1"/>
    <property type="molecule type" value="Genomic_DNA"/>
</dbReference>
<dbReference type="Gene3D" id="3.20.20.70">
    <property type="entry name" value="Aldolase class I"/>
    <property type="match status" value="1"/>
</dbReference>
<evidence type="ECO:0000256" key="9">
    <source>
        <dbReference type="ARBA" id="ARBA00048810"/>
    </source>
</evidence>
<dbReference type="PANTHER" id="PTHR10683:SF18">
    <property type="entry name" value="TRANSALDOLASE"/>
    <property type="match status" value="1"/>
</dbReference>
<comment type="subunit">
    <text evidence="4">Homodimer.</text>
</comment>
<keyword evidence="13" id="KW-1185">Reference proteome</keyword>
<dbReference type="NCBIfam" id="TIGR00874">
    <property type="entry name" value="talAB"/>
    <property type="match status" value="1"/>
</dbReference>
<evidence type="ECO:0000256" key="8">
    <source>
        <dbReference type="ARBA" id="ARBA00023270"/>
    </source>
</evidence>
<proteinExistence type="inferred from homology"/>
<evidence type="ECO:0000256" key="3">
    <source>
        <dbReference type="ARBA" id="ARBA00008012"/>
    </source>
</evidence>
<comment type="caution">
    <text evidence="12">The sequence shown here is derived from an EMBL/GenBank/DDBJ whole genome shotgun (WGS) entry which is preliminary data.</text>
</comment>
<evidence type="ECO:0000256" key="10">
    <source>
        <dbReference type="HAMAP-Rule" id="MF_00492"/>
    </source>
</evidence>
<dbReference type="PROSITE" id="PS01054">
    <property type="entry name" value="TRANSALDOLASE_1"/>
    <property type="match status" value="1"/>
</dbReference>
<dbReference type="SUPFAM" id="SSF51569">
    <property type="entry name" value="Aldolase"/>
    <property type="match status" value="1"/>
</dbReference>
<dbReference type="Proteomes" id="UP000672657">
    <property type="component" value="Unassembled WGS sequence"/>
</dbReference>
<evidence type="ECO:0000256" key="11">
    <source>
        <dbReference type="RuleBase" id="RU004155"/>
    </source>
</evidence>
<comment type="function">
    <text evidence="1 10 11">Transaldolase is important for the balance of metabolites in the pentose-phosphate pathway.</text>
</comment>
<dbReference type="InterPro" id="IPR018225">
    <property type="entry name" value="Transaldolase_AS"/>
</dbReference>
<gene>
    <name evidence="10 12" type="primary">tal</name>
    <name evidence="12" type="ORF">LMG26411_06730</name>
</gene>
<comment type="subcellular location">
    <subcellularLocation>
        <location evidence="10">Cytoplasm</location>
    </subcellularLocation>
</comment>
<evidence type="ECO:0000313" key="12">
    <source>
        <dbReference type="EMBL" id="CAG2159468.1"/>
    </source>
</evidence>
<evidence type="ECO:0000256" key="1">
    <source>
        <dbReference type="ARBA" id="ARBA00003518"/>
    </source>
</evidence>
<evidence type="ECO:0000256" key="2">
    <source>
        <dbReference type="ARBA" id="ARBA00004857"/>
    </source>
</evidence>
<comment type="similarity">
    <text evidence="3 10 11">Belongs to the transaldolase family. Type 1 subfamily.</text>
</comment>
<dbReference type="Pfam" id="PF00923">
    <property type="entry name" value="TAL_FSA"/>
    <property type="match status" value="1"/>
</dbReference>
<evidence type="ECO:0000256" key="4">
    <source>
        <dbReference type="ARBA" id="ARBA00011738"/>
    </source>
</evidence>
<keyword evidence="8 10" id="KW-0704">Schiff base</keyword>
<evidence type="ECO:0000256" key="7">
    <source>
        <dbReference type="ARBA" id="ARBA00023126"/>
    </source>
</evidence>
<evidence type="ECO:0000256" key="6">
    <source>
        <dbReference type="ARBA" id="ARBA00022679"/>
    </source>
</evidence>
<accession>A0ABN7Q8G3</accession>
<feature type="active site" description="Schiff-base intermediate with substrate" evidence="10">
    <location>
        <position position="158"/>
    </location>
</feature>
<dbReference type="InterPro" id="IPR013785">
    <property type="entry name" value="Aldolase_TIM"/>
</dbReference>
<name>A0ABN7Q8G3_9BURK</name>
<keyword evidence="10" id="KW-0963">Cytoplasm</keyword>
<protein>
    <recommendedName>
        <fullName evidence="5 10">Transaldolase</fullName>
        <ecNumber evidence="5 10">2.2.1.2</ecNumber>
    </recommendedName>
</protein>
<dbReference type="GO" id="GO:0004801">
    <property type="term" value="F:transaldolase activity"/>
    <property type="evidence" value="ECO:0007669"/>
    <property type="project" value="UniProtKB-EC"/>
</dbReference>
<dbReference type="InterPro" id="IPR004730">
    <property type="entry name" value="Transaldolase_1"/>
</dbReference>
<dbReference type="PANTHER" id="PTHR10683">
    <property type="entry name" value="TRANSALDOLASE"/>
    <property type="match status" value="1"/>
</dbReference>
<dbReference type="EC" id="2.2.1.2" evidence="5 10"/>
<keyword evidence="6 10" id="KW-0808">Transferase</keyword>
<keyword evidence="7 10" id="KW-0570">Pentose shunt</keyword>
<dbReference type="CDD" id="cd00957">
    <property type="entry name" value="Transaldolase_TalAB"/>
    <property type="match status" value="1"/>
</dbReference>
<sequence>MARLPATVQCLKRRRESAAFPPPHDDCNDLPIMNQLEQLKQFTTVVADTGDFQLMKQYTPQDATTNPSLILKAVQKSEYRGLLEQAVRDYHNEGGVDAVMDGVLIAFGCEILAIVPGRVSTEVDARLSFDTEATVEKARHLIRLYEQRGVARERVLIKIASTWEGIRAAEILQREGIRCNMTLLFSLVQAVACAEAGAQLISPFVGRILDWYKKQAGDQWDAAANAGDNDPGVRSVRQIYDYYKKFGYSTEVMGASFRSTAQIVALAGSDLLTISPDLLEQLARTEGTVERKLSIDLAQAGNIARIPADERAFRWQLNEDAMATEKLSEGIRLFAADSVKLEKLVAEIAG</sequence>
<evidence type="ECO:0000256" key="5">
    <source>
        <dbReference type="ARBA" id="ARBA00013151"/>
    </source>
</evidence>
<organism evidence="12 13">
    <name type="scientific">Cupriavidus numazuensis</name>
    <dbReference type="NCBI Taxonomy" id="221992"/>
    <lineage>
        <taxon>Bacteria</taxon>
        <taxon>Pseudomonadati</taxon>
        <taxon>Pseudomonadota</taxon>
        <taxon>Betaproteobacteria</taxon>
        <taxon>Burkholderiales</taxon>
        <taxon>Burkholderiaceae</taxon>
        <taxon>Cupriavidus</taxon>
    </lineage>
</organism>
<evidence type="ECO:0000313" key="13">
    <source>
        <dbReference type="Proteomes" id="UP000672657"/>
    </source>
</evidence>